<feature type="domain" description="HSA" evidence="4">
    <location>
        <begin position="602"/>
        <end position="674"/>
    </location>
</feature>
<protein>
    <recommendedName>
        <fullName evidence="7">HSA domain-containing protein</fullName>
    </recommendedName>
</protein>
<dbReference type="InParanoid" id="A0A7I4CZ40"/>
<dbReference type="PANTHER" id="PTHR46774">
    <property type="entry name" value="CHROMATIN MODIFICATION-RELATED PROTEIN EAF1 A-RELATED"/>
    <property type="match status" value="1"/>
</dbReference>
<gene>
    <name evidence="5" type="primary">LOC112277992</name>
</gene>
<feature type="compositionally biased region" description="Low complexity" evidence="2">
    <location>
        <begin position="1544"/>
        <end position="1562"/>
    </location>
</feature>
<accession>A0A7I4CZ40</accession>
<feature type="compositionally biased region" description="Polar residues" evidence="2">
    <location>
        <begin position="1924"/>
        <end position="1954"/>
    </location>
</feature>
<dbReference type="GO" id="GO:0035267">
    <property type="term" value="C:NuA4 histone acetyltransferase complex"/>
    <property type="evidence" value="ECO:0000318"/>
    <property type="project" value="GO_Central"/>
</dbReference>
<feature type="compositionally biased region" description="Polar residues" evidence="2">
    <location>
        <begin position="981"/>
        <end position="992"/>
    </location>
</feature>
<feature type="region of interest" description="Disordered" evidence="2">
    <location>
        <begin position="1659"/>
        <end position="1766"/>
    </location>
</feature>
<feature type="region of interest" description="Disordered" evidence="2">
    <location>
        <begin position="1779"/>
        <end position="1954"/>
    </location>
</feature>
<dbReference type="Gene3D" id="1.10.10.60">
    <property type="entry name" value="Homeodomain-like"/>
    <property type="match status" value="1"/>
</dbReference>
<evidence type="ECO:0008006" key="7">
    <source>
        <dbReference type="Google" id="ProtNLM"/>
    </source>
</evidence>
<feature type="region of interest" description="Disordered" evidence="2">
    <location>
        <begin position="907"/>
        <end position="962"/>
    </location>
</feature>
<dbReference type="InterPro" id="IPR014012">
    <property type="entry name" value="HSA_dom"/>
</dbReference>
<feature type="compositionally biased region" description="Basic and acidic residues" evidence="2">
    <location>
        <begin position="325"/>
        <end position="338"/>
    </location>
</feature>
<dbReference type="Pfam" id="PF07529">
    <property type="entry name" value="HSA"/>
    <property type="match status" value="1"/>
</dbReference>
<dbReference type="InterPro" id="IPR044798">
    <property type="entry name" value="EAF1A/B"/>
</dbReference>
<feature type="compositionally biased region" description="Basic and acidic residues" evidence="2">
    <location>
        <begin position="1188"/>
        <end position="1198"/>
    </location>
</feature>
<dbReference type="PANTHER" id="PTHR46774:SF3">
    <property type="entry name" value="CHROMATIN MODIFICATION-RELATED PROTEIN EAF1 A-RELATED"/>
    <property type="match status" value="1"/>
</dbReference>
<dbReference type="FunCoup" id="A0A7I4CZ40">
    <property type="interactions" value="1178"/>
</dbReference>
<sequence>MIIELGPGLAPGFEYSVNAEPGPMGAGAGAAATIEDTESSPRCAAIEKAQAELRRDLAVREERRRELEFLEKGGEILDFKFGEVLSLDFSAFSPTEPPVHPASSLKSEEEADVVVNGDLIKLSEGLVGAGAVEEINDVLVSSVPVVEEDGVECCERLGSLDASIGDPTKPLNETPLELDVAGGNGILEKPEGAVHLNSDSALSLEERNGHTLPEEVERVAGSDREVVELEGTVTSCNLEDEAMVEMSYQVLPHQSSHALSRKWNGLTGSQEYEPVNELISRCGPVLEQHASEPSPRDRASVPSGKAIQSFDVRVDSDSSSLACEGRPDELADRSKTHEQPVAVGEGLGSGASAVQVEVAAAEVVAKNPTGIVEDDVGTVEQATENSDRVDIVLSSSGADTGRVSDAAGISREPLENVPKKHSSDVLSESVADGSSGASVHRDARIAKKVASRGGSYLKLAYREKAGVDVEMGNGHHLRLKSDEGVAGERAKQFPTEAEPGVHETNGADSQELRTGAQAGATVGGVPRLVGRPGSISGAPNCKYPGVALPSEKEQDSKVQVEGNRHSVELREKLATKAREDFILEKAEHLKAKRKLIDERRTLKKCAEPSRRKSHWDFVLEEMKWMANDFWQERTWKRYQAAHVCLEIAMKKGEVEFLAAGLIREQRRVSSILARAVTDFWHRAEMAVTKAKSDGKSIKEQLKKRTSDSEFVPMDVDCPVTKETSEKSVRVEEAGKEQTSEVLKYAVQLLKEMGSARIGQAEAPSTPERYQENHSILEQVREVHVPLSYKVPVGAMEAYRAAVEAEHARSEEEYEKRRTVAIAEAEALAAADAAEDASAGGDASYGEFSNDGGSQDDEPAMLMNERSRISKKKRKKIIKTGSIGLRSEGSGLQGLPYRTLGAVSSELGMPSTPVTGKRSITVGLGPNSLPGSTSVKRARSSATNLRSRGTQPGTSPGASGLGLQKGFEFQSHQDDGLEMLDDSSQGDVFSDTPSSKVVGGDGKPKKKKTKTKSYVGLTSFDGGLVPGTSVKDLDGVGQEPRHEQLKRKADMHCVSIGGSDGGLDTPGASGSPGISVQQIPKKHKSVRQGEANPEAALTSGSHSGQLVSSVVGSNKLSRQTSMRDSHRRVRPKVPLGTAMGVGIPWSAGEDQAILALVHDLGPNWELVSDVLSSNSQLKGICRKPQQCKERHKALTERGGTEGLENAEDLSSSQPQAPKGIVRGPRGQSAAEEDTLKHFEQIVVIVQKYRARKIPGDIKDQKVLQASHPSHGIAISQFCSGSGGPPNPVQLADRMTSTSDGGGHPYPAQGSQANVMGPQNAGSMSGLGMRPPAGGLPLPPALQGTNGSRLGGGPVSPAAMGAAAARDAQRFTMNTMNLPSEDAARLQMPTNKLTEFNVRRAQQQAGPAASGVPVLGGLPSSNGLPMMTSSTNGGMLAAPNRGGLSLPRPSLGGMGPPLVSNMIATGPNSRLLPSPNYVASNMSRRVAQLMNAARNCPEEQRSQYFQQLQTLANQGEAQAVSALSSLMGGGDMMNAADGSNQQPFAQHQHSLQHQQQEQHQQLQQHLHHMNNSSSKLQAQLQQHNQQLPGTPQGYISVPTRMKEQQWQQHQQQHKQRLLGGLPANSQVQHTVVPLQPAVPIFPPQNLNSQSHVLLPPTHSSLQKHLMQQVSGPSQGAQVVGSLSLQSSPASPSGSGQQNEPSAQMAQSGKSPQTKQIPKQAQPTPQQAVQQQGLRNGKGGNRGAMLMHGVSPQTGPGQASTSTGNVNGQLQSEVGGQLQAGLRGVGQAQSQAPKAVSGPQAGSVPGGPQGGQGGQAHGVQLASVSSVVGQQKGSQQVQQAAQGVMNKPQQGSPSLTGGQSSGQQVGSGATSSQQAVSAASSVAGTQQPQQLHRRQVAQTAGASRRLPARHPGSSVGMPVPGQLGKTGVQQTGHGSPSQMTSQTDPNSYQPVGSISVSASNPNLHGVGLTSAVNSSTGEAQGTQWKANQVLPHLPGGMYNLTRTSSPGSGPVPTTASSGVQSNGNIGMSSLTSSGIQDVGLGNMAQGVGVVQGVPNHKVGGLGMNGRGLTGSQVGVVGGQRNPLSGPVGGSSGIGATPSSHVRHPTGSSLMASPTTSGSVGVSQGGTAMASYSGVSAASGSAANGGQARQGHGGYVAASSSSSSLEASSEVAGASGASGATNSGNRIPGFGAVEVPPSGEAAAASS</sequence>
<evidence type="ECO:0000256" key="1">
    <source>
        <dbReference type="ARBA" id="ARBA00022853"/>
    </source>
</evidence>
<dbReference type="KEGG" id="ppp:112277992"/>
<feature type="compositionally biased region" description="Polar residues" evidence="2">
    <location>
        <begin position="1659"/>
        <end position="1674"/>
    </location>
</feature>
<reference evidence="5 6" key="2">
    <citation type="journal article" date="2018" name="Plant J.">
        <title>The Physcomitrella patens chromosome-scale assembly reveals moss genome structure and evolution.</title>
        <authorList>
            <person name="Lang D."/>
            <person name="Ullrich K.K."/>
            <person name="Murat F."/>
            <person name="Fuchs J."/>
            <person name="Jenkins J."/>
            <person name="Haas F.B."/>
            <person name="Piednoel M."/>
            <person name="Gundlach H."/>
            <person name="Van Bel M."/>
            <person name="Meyberg R."/>
            <person name="Vives C."/>
            <person name="Morata J."/>
            <person name="Symeonidi A."/>
            <person name="Hiss M."/>
            <person name="Muchero W."/>
            <person name="Kamisugi Y."/>
            <person name="Saleh O."/>
            <person name="Blanc G."/>
            <person name="Decker E.L."/>
            <person name="van Gessel N."/>
            <person name="Grimwood J."/>
            <person name="Hayes R.D."/>
            <person name="Graham S.W."/>
            <person name="Gunter L.E."/>
            <person name="McDaniel S.F."/>
            <person name="Hoernstein S.N.W."/>
            <person name="Larsson A."/>
            <person name="Li F.W."/>
            <person name="Perroud P.F."/>
            <person name="Phillips J."/>
            <person name="Ranjan P."/>
            <person name="Rokshar D.S."/>
            <person name="Rothfels C.J."/>
            <person name="Schneider L."/>
            <person name="Shu S."/>
            <person name="Stevenson D.W."/>
            <person name="Thummler F."/>
            <person name="Tillich M."/>
            <person name="Villarreal Aguilar J.C."/>
            <person name="Widiez T."/>
            <person name="Wong G.K."/>
            <person name="Wymore A."/>
            <person name="Zhang Y."/>
            <person name="Zimmer A.D."/>
            <person name="Quatrano R.S."/>
            <person name="Mayer K.F.X."/>
            <person name="Goodstein D."/>
            <person name="Casacuberta J.M."/>
            <person name="Vandepoele K."/>
            <person name="Reski R."/>
            <person name="Cuming A.C."/>
            <person name="Tuskan G.A."/>
            <person name="Maumus F."/>
            <person name="Salse J."/>
            <person name="Schmutz J."/>
            <person name="Rensing S.A."/>
        </authorList>
    </citation>
    <scope>NUCLEOTIDE SEQUENCE [LARGE SCALE GENOMIC DNA]</scope>
    <source>
        <strain evidence="5 6">cv. Gransden 2004</strain>
    </source>
</reference>
<keyword evidence="1" id="KW-0156">Chromatin regulator</keyword>
<feature type="compositionally biased region" description="Low complexity" evidence="2">
    <location>
        <begin position="1709"/>
        <end position="1729"/>
    </location>
</feature>
<feature type="region of interest" description="Disordered" evidence="2">
    <location>
        <begin position="1057"/>
        <end position="1105"/>
    </location>
</feature>
<feature type="compositionally biased region" description="Low complexity" evidence="2">
    <location>
        <begin position="1814"/>
        <end position="1884"/>
    </location>
</feature>
<proteinExistence type="predicted"/>
<dbReference type="SMART" id="SM00573">
    <property type="entry name" value="HSA"/>
    <property type="match status" value="1"/>
</dbReference>
<dbReference type="GeneID" id="112277992"/>
<feature type="compositionally biased region" description="Low complexity" evidence="2">
    <location>
        <begin position="832"/>
        <end position="843"/>
    </location>
</feature>
<feature type="compositionally biased region" description="Low complexity" evidence="2">
    <location>
        <begin position="1574"/>
        <end position="1585"/>
    </location>
</feature>
<feature type="compositionally biased region" description="Polar residues" evidence="2">
    <location>
        <begin position="928"/>
        <end position="956"/>
    </location>
</feature>
<dbReference type="EnsemblPlants" id="Pp3c26_13274V3.6">
    <property type="protein sequence ID" value="Pp3c26_13274V3.6"/>
    <property type="gene ID" value="Pp3c26_13274"/>
</dbReference>
<feature type="region of interest" description="Disordered" evidence="2">
    <location>
        <begin position="976"/>
        <end position="1010"/>
    </location>
</feature>
<dbReference type="EMBL" id="ABEU02000026">
    <property type="status" value="NOT_ANNOTATED_CDS"/>
    <property type="molecule type" value="Genomic_DNA"/>
</dbReference>
<name>A0A7I4CZ40_PHYPA</name>
<evidence type="ECO:0000259" key="3">
    <source>
        <dbReference type="PROSITE" id="PS50090"/>
    </source>
</evidence>
<dbReference type="PROSITE" id="PS50090">
    <property type="entry name" value="MYB_LIKE"/>
    <property type="match status" value="1"/>
</dbReference>
<keyword evidence="6" id="KW-1185">Reference proteome</keyword>
<feature type="compositionally biased region" description="Low complexity" evidence="2">
    <location>
        <begin position="1324"/>
        <end position="1342"/>
    </location>
</feature>
<feature type="compositionally biased region" description="Polar residues" evidence="2">
    <location>
        <begin position="1696"/>
        <end position="1708"/>
    </location>
</feature>
<feature type="region of interest" description="Disordered" evidence="2">
    <location>
        <begin position="2133"/>
        <end position="2202"/>
    </location>
</feature>
<reference evidence="5" key="3">
    <citation type="submission" date="2020-12" db="UniProtKB">
        <authorList>
            <consortium name="EnsemblPlants"/>
        </authorList>
    </citation>
    <scope>IDENTIFICATION</scope>
</reference>
<feature type="region of interest" description="Disordered" evidence="2">
    <location>
        <begin position="2075"/>
        <end position="2118"/>
    </location>
</feature>
<organism evidence="5 6">
    <name type="scientific">Physcomitrium patens</name>
    <name type="common">Spreading-leaved earth moss</name>
    <name type="synonym">Physcomitrella patens</name>
    <dbReference type="NCBI Taxonomy" id="3218"/>
    <lineage>
        <taxon>Eukaryota</taxon>
        <taxon>Viridiplantae</taxon>
        <taxon>Streptophyta</taxon>
        <taxon>Embryophyta</taxon>
        <taxon>Bryophyta</taxon>
        <taxon>Bryophytina</taxon>
        <taxon>Bryopsida</taxon>
        <taxon>Funariidae</taxon>
        <taxon>Funariales</taxon>
        <taxon>Funariaceae</taxon>
        <taxon>Physcomitrium</taxon>
    </lineage>
</organism>
<feature type="region of interest" description="Disordered" evidence="2">
    <location>
        <begin position="1531"/>
        <end position="1587"/>
    </location>
</feature>
<evidence type="ECO:0000256" key="2">
    <source>
        <dbReference type="SAM" id="MobiDB-lite"/>
    </source>
</evidence>
<dbReference type="OrthoDB" id="372624at2759"/>
<evidence type="ECO:0000313" key="6">
    <source>
        <dbReference type="Proteomes" id="UP000006727"/>
    </source>
</evidence>
<dbReference type="InterPro" id="IPR001005">
    <property type="entry name" value="SANT/Myb"/>
</dbReference>
<reference evidence="5 6" key="1">
    <citation type="journal article" date="2008" name="Science">
        <title>The Physcomitrella genome reveals evolutionary insights into the conquest of land by plants.</title>
        <authorList>
            <person name="Rensing S."/>
            <person name="Lang D."/>
            <person name="Zimmer A."/>
            <person name="Terry A."/>
            <person name="Salamov A."/>
            <person name="Shapiro H."/>
            <person name="Nishiyama T."/>
            <person name="Perroud P.-F."/>
            <person name="Lindquist E."/>
            <person name="Kamisugi Y."/>
            <person name="Tanahashi T."/>
            <person name="Sakakibara K."/>
            <person name="Fujita T."/>
            <person name="Oishi K."/>
            <person name="Shin-I T."/>
            <person name="Kuroki Y."/>
            <person name="Toyoda A."/>
            <person name="Suzuki Y."/>
            <person name="Hashimoto A."/>
            <person name="Yamaguchi K."/>
            <person name="Sugano A."/>
            <person name="Kohara Y."/>
            <person name="Fujiyama A."/>
            <person name="Anterola A."/>
            <person name="Aoki S."/>
            <person name="Ashton N."/>
            <person name="Barbazuk W.B."/>
            <person name="Barker E."/>
            <person name="Bennetzen J."/>
            <person name="Bezanilla M."/>
            <person name="Blankenship R."/>
            <person name="Cho S.H."/>
            <person name="Dutcher S."/>
            <person name="Estelle M."/>
            <person name="Fawcett J.A."/>
            <person name="Gundlach H."/>
            <person name="Hanada K."/>
            <person name="Heyl A."/>
            <person name="Hicks K.A."/>
            <person name="Hugh J."/>
            <person name="Lohr M."/>
            <person name="Mayer K."/>
            <person name="Melkozernov A."/>
            <person name="Murata T."/>
            <person name="Nelson D."/>
            <person name="Pils B."/>
            <person name="Prigge M."/>
            <person name="Reiss B."/>
            <person name="Renner T."/>
            <person name="Rombauts S."/>
            <person name="Rushton P."/>
            <person name="Sanderfoot A."/>
            <person name="Schween G."/>
            <person name="Shiu S.-H."/>
            <person name="Stueber K."/>
            <person name="Theodoulou F.L."/>
            <person name="Tu H."/>
            <person name="Van de Peer Y."/>
            <person name="Verrier P.J."/>
            <person name="Waters E."/>
            <person name="Wood A."/>
            <person name="Yang L."/>
            <person name="Cove D."/>
            <person name="Cuming A."/>
            <person name="Hasebe M."/>
            <person name="Lucas S."/>
            <person name="Mishler D.B."/>
            <person name="Reski R."/>
            <person name="Grigoriev I."/>
            <person name="Quatrano R.S."/>
            <person name="Boore J.L."/>
        </authorList>
    </citation>
    <scope>NUCLEOTIDE SEQUENCE [LARGE SCALE GENOMIC DNA]</scope>
    <source>
        <strain evidence="5 6">cv. Gransden 2004</strain>
    </source>
</reference>
<evidence type="ECO:0000313" key="5">
    <source>
        <dbReference type="EnsemblPlants" id="Pp3c26_13274V3.6"/>
    </source>
</evidence>
<feature type="region of interest" description="Disordered" evidence="2">
    <location>
        <begin position="416"/>
        <end position="435"/>
    </location>
</feature>
<feature type="region of interest" description="Disordered" evidence="2">
    <location>
        <begin position="832"/>
        <end position="858"/>
    </location>
</feature>
<dbReference type="CDD" id="cd00167">
    <property type="entry name" value="SANT"/>
    <property type="match status" value="1"/>
</dbReference>
<feature type="compositionally biased region" description="Polar residues" evidence="2">
    <location>
        <begin position="1748"/>
        <end position="1766"/>
    </location>
</feature>
<feature type="compositionally biased region" description="Low complexity" evidence="2">
    <location>
        <begin position="2109"/>
        <end position="2118"/>
    </location>
</feature>
<dbReference type="Gramene" id="Pp3c26_13274V3.6">
    <property type="protein sequence ID" value="Pp3c26_13274V3.6"/>
    <property type="gene ID" value="Pp3c26_13274"/>
</dbReference>
<feature type="region of interest" description="Disordered" evidence="2">
    <location>
        <begin position="1294"/>
        <end position="1361"/>
    </location>
</feature>
<dbReference type="Proteomes" id="UP000006727">
    <property type="component" value="Chromosome 26"/>
</dbReference>
<feature type="compositionally biased region" description="Gly residues" evidence="2">
    <location>
        <begin position="1801"/>
        <end position="1813"/>
    </location>
</feature>
<feature type="region of interest" description="Disordered" evidence="2">
    <location>
        <begin position="1188"/>
        <end position="1232"/>
    </location>
</feature>
<feature type="compositionally biased region" description="Low complexity" evidence="2">
    <location>
        <begin position="2133"/>
        <end position="2180"/>
    </location>
</feature>
<dbReference type="PROSITE" id="PS51204">
    <property type="entry name" value="HSA"/>
    <property type="match status" value="1"/>
</dbReference>
<dbReference type="GO" id="GO:0006325">
    <property type="term" value="P:chromatin organization"/>
    <property type="evidence" value="ECO:0007669"/>
    <property type="project" value="UniProtKB-KW"/>
</dbReference>
<evidence type="ECO:0000259" key="4">
    <source>
        <dbReference type="PROSITE" id="PS51204"/>
    </source>
</evidence>
<feature type="compositionally biased region" description="Low complexity" evidence="2">
    <location>
        <begin position="1678"/>
        <end position="1695"/>
    </location>
</feature>
<dbReference type="Pfam" id="PF13921">
    <property type="entry name" value="Myb_DNA-bind_6"/>
    <property type="match status" value="1"/>
</dbReference>
<feature type="domain" description="Myb-like" evidence="3">
    <location>
        <begin position="1143"/>
        <end position="1194"/>
    </location>
</feature>
<feature type="region of interest" description="Disordered" evidence="2">
    <location>
        <begin position="288"/>
        <end position="307"/>
    </location>
</feature>
<feature type="region of interest" description="Disordered" evidence="2">
    <location>
        <begin position="317"/>
        <end position="345"/>
    </location>
</feature>
<dbReference type="RefSeq" id="XP_024366702.1">
    <property type="nucleotide sequence ID" value="XM_024510934.2"/>
</dbReference>